<dbReference type="GO" id="GO:0030246">
    <property type="term" value="F:carbohydrate binding"/>
    <property type="evidence" value="ECO:0007669"/>
    <property type="project" value="UniProtKB-KW"/>
</dbReference>
<dbReference type="FunFam" id="1.10.510.10:FF:000240">
    <property type="entry name" value="Lectin-domain containing receptor kinase A4.3"/>
    <property type="match status" value="1"/>
</dbReference>
<proteinExistence type="inferred from homology"/>
<evidence type="ECO:0000313" key="20">
    <source>
        <dbReference type="Proteomes" id="UP001497457"/>
    </source>
</evidence>
<dbReference type="PANTHER" id="PTHR27007">
    <property type="match status" value="1"/>
</dbReference>
<dbReference type="InterPro" id="IPR050528">
    <property type="entry name" value="L-type_Lectin-RKs"/>
</dbReference>
<evidence type="ECO:0000256" key="11">
    <source>
        <dbReference type="ARBA" id="ARBA00022777"/>
    </source>
</evidence>
<evidence type="ECO:0000256" key="1">
    <source>
        <dbReference type="ARBA" id="ARBA00004251"/>
    </source>
</evidence>
<accession>A0ABC8YP31</accession>
<gene>
    <name evidence="19" type="ORF">URODEC1_LOCUS35709</name>
</gene>
<keyword evidence="11" id="KW-0418">Kinase</keyword>
<keyword evidence="20" id="KW-1185">Reference proteome</keyword>
<feature type="binding site" evidence="17">
    <location>
        <position position="244"/>
    </location>
    <ligand>
        <name>ATP</name>
        <dbReference type="ChEBI" id="CHEBI:30616"/>
    </ligand>
</feature>
<evidence type="ECO:0000256" key="3">
    <source>
        <dbReference type="ARBA" id="ARBA00010217"/>
    </source>
</evidence>
<evidence type="ECO:0000256" key="17">
    <source>
        <dbReference type="PROSITE-ProRule" id="PRU10141"/>
    </source>
</evidence>
<evidence type="ECO:0000256" key="16">
    <source>
        <dbReference type="ARBA" id="ARBA00023180"/>
    </source>
</evidence>
<reference evidence="19" key="1">
    <citation type="submission" date="2024-10" db="EMBL/GenBank/DDBJ databases">
        <authorList>
            <person name="Ryan C."/>
        </authorList>
    </citation>
    <scope>NUCLEOTIDE SEQUENCE [LARGE SCALE GENOMIC DNA]</scope>
</reference>
<keyword evidence="15" id="KW-0675">Receptor</keyword>
<evidence type="ECO:0000256" key="4">
    <source>
        <dbReference type="ARBA" id="ARBA00022475"/>
    </source>
</evidence>
<evidence type="ECO:0000256" key="10">
    <source>
        <dbReference type="ARBA" id="ARBA00022741"/>
    </source>
</evidence>
<evidence type="ECO:0000256" key="5">
    <source>
        <dbReference type="ARBA" id="ARBA00022527"/>
    </source>
</evidence>
<dbReference type="AlphaFoldDB" id="A0ABC8YP31"/>
<dbReference type="Proteomes" id="UP001497457">
    <property type="component" value="Chromosome 17b"/>
</dbReference>
<dbReference type="SUPFAM" id="SSF56112">
    <property type="entry name" value="Protein kinase-like (PK-like)"/>
    <property type="match status" value="1"/>
</dbReference>
<sequence length="507" mass="56337">MCSLLLLAPDLATMSYYSCYLGRGCCLLLLLLLLLLVLHLRQAAALSFQYDFSIPGVLDRADLMYIHDSFGAGDRVILTKMTNGSVGRVAYAQPVRLWDCRTGMVASLSRMMAVSLRLADGSTHDVQLPMDIVVAGVPQQDVAIGFSASTGSFFESHHLLSWYFSSTDMPAVSRESSYQELPEMSTSARIYLPVPMEFSYEELSAATDGFNKDTRFLGSGCFGEVYEGDLRHPSLPNPKVAVKKLKPLAEQSRKNYISEIMILGLLNHRNLVRLVGWCDGGVEKQLLVYELVQNKSIDEYLHGPARLLMWSERYRIALGVARAIEYLQAGCHNLIVLHRDIKPSNVLLDEQFEAKLGDFGLVRWVDPGQSSLGGTQMIGTMVYMDPTCIATRTVSTASDVYSFGVLLLEMATGKKLDVVQDARDLVRTVQECYDRGKVLEAVDNRLNGFHEGQAKRMLVVGLLCVQSERRDRPEITNVIKLLSDLSHPLPDFGVRSDTCTNAIQQNS</sequence>
<dbReference type="EMBL" id="OZ075127">
    <property type="protein sequence ID" value="CAL4945816.1"/>
    <property type="molecule type" value="Genomic_DNA"/>
</dbReference>
<evidence type="ECO:0000256" key="8">
    <source>
        <dbReference type="ARBA" id="ARBA00022729"/>
    </source>
</evidence>
<dbReference type="Gene3D" id="1.10.510.10">
    <property type="entry name" value="Transferase(Phosphotransferase) domain 1"/>
    <property type="match status" value="1"/>
</dbReference>
<keyword evidence="14" id="KW-0472">Membrane</keyword>
<dbReference type="GO" id="GO:0004674">
    <property type="term" value="F:protein serine/threonine kinase activity"/>
    <property type="evidence" value="ECO:0007669"/>
    <property type="project" value="UniProtKB-KW"/>
</dbReference>
<dbReference type="InterPro" id="IPR011009">
    <property type="entry name" value="Kinase-like_dom_sf"/>
</dbReference>
<evidence type="ECO:0000256" key="7">
    <source>
        <dbReference type="ARBA" id="ARBA00022692"/>
    </source>
</evidence>
<comment type="similarity">
    <text evidence="3">In the C-terminal section; belongs to the protein kinase superfamily. Ser/Thr protein kinase family.</text>
</comment>
<keyword evidence="9" id="KW-0430">Lectin</keyword>
<dbReference type="Gene3D" id="3.30.200.20">
    <property type="entry name" value="Phosphorylase Kinase, domain 1"/>
    <property type="match status" value="1"/>
</dbReference>
<evidence type="ECO:0000259" key="18">
    <source>
        <dbReference type="PROSITE" id="PS50011"/>
    </source>
</evidence>
<dbReference type="InterPro" id="IPR013320">
    <property type="entry name" value="ConA-like_dom_sf"/>
</dbReference>
<keyword evidence="13" id="KW-1133">Transmembrane helix</keyword>
<dbReference type="PROSITE" id="PS50011">
    <property type="entry name" value="PROTEIN_KINASE_DOM"/>
    <property type="match status" value="1"/>
</dbReference>
<keyword evidence="4" id="KW-1003">Cell membrane</keyword>
<keyword evidence="10 17" id="KW-0547">Nucleotide-binding</keyword>
<dbReference type="InterPro" id="IPR001245">
    <property type="entry name" value="Ser-Thr/Tyr_kinase_cat_dom"/>
</dbReference>
<comment type="subcellular location">
    <subcellularLocation>
        <location evidence="1">Cell membrane</location>
        <topology evidence="1">Single-pass type I membrane protein</topology>
    </subcellularLocation>
</comment>
<feature type="domain" description="Protein kinase" evidence="18">
    <location>
        <begin position="211"/>
        <end position="490"/>
    </location>
</feature>
<keyword evidence="5" id="KW-0723">Serine/threonine-protein kinase</keyword>
<dbReference type="Gene3D" id="2.60.120.200">
    <property type="match status" value="2"/>
</dbReference>
<dbReference type="PROSITE" id="PS00108">
    <property type="entry name" value="PROTEIN_KINASE_ST"/>
    <property type="match status" value="1"/>
</dbReference>
<keyword evidence="6" id="KW-0808">Transferase</keyword>
<dbReference type="InterPro" id="IPR001220">
    <property type="entry name" value="Legume_lectin_dom"/>
</dbReference>
<dbReference type="SMART" id="SM00220">
    <property type="entry name" value="S_TKc"/>
    <property type="match status" value="1"/>
</dbReference>
<keyword evidence="12 17" id="KW-0067">ATP-binding</keyword>
<dbReference type="InterPro" id="IPR017441">
    <property type="entry name" value="Protein_kinase_ATP_BS"/>
</dbReference>
<evidence type="ECO:0000256" key="12">
    <source>
        <dbReference type="ARBA" id="ARBA00022840"/>
    </source>
</evidence>
<evidence type="ECO:0000256" key="6">
    <source>
        <dbReference type="ARBA" id="ARBA00022679"/>
    </source>
</evidence>
<dbReference type="Pfam" id="PF07714">
    <property type="entry name" value="PK_Tyr_Ser-Thr"/>
    <property type="match status" value="1"/>
</dbReference>
<evidence type="ECO:0000256" key="14">
    <source>
        <dbReference type="ARBA" id="ARBA00023136"/>
    </source>
</evidence>
<dbReference type="InterPro" id="IPR000719">
    <property type="entry name" value="Prot_kinase_dom"/>
</dbReference>
<keyword evidence="16" id="KW-0325">Glycoprotein</keyword>
<dbReference type="GO" id="GO:0005886">
    <property type="term" value="C:plasma membrane"/>
    <property type="evidence" value="ECO:0007669"/>
    <property type="project" value="UniProtKB-SubCell"/>
</dbReference>
<dbReference type="Pfam" id="PF00139">
    <property type="entry name" value="Lectin_legB"/>
    <property type="match status" value="1"/>
</dbReference>
<keyword evidence="7" id="KW-0812">Transmembrane</keyword>
<evidence type="ECO:0000256" key="9">
    <source>
        <dbReference type="ARBA" id="ARBA00022734"/>
    </source>
</evidence>
<organism evidence="19 20">
    <name type="scientific">Urochloa decumbens</name>
    <dbReference type="NCBI Taxonomy" id="240449"/>
    <lineage>
        <taxon>Eukaryota</taxon>
        <taxon>Viridiplantae</taxon>
        <taxon>Streptophyta</taxon>
        <taxon>Embryophyta</taxon>
        <taxon>Tracheophyta</taxon>
        <taxon>Spermatophyta</taxon>
        <taxon>Magnoliopsida</taxon>
        <taxon>Liliopsida</taxon>
        <taxon>Poales</taxon>
        <taxon>Poaceae</taxon>
        <taxon>PACMAD clade</taxon>
        <taxon>Panicoideae</taxon>
        <taxon>Panicodae</taxon>
        <taxon>Paniceae</taxon>
        <taxon>Melinidinae</taxon>
        <taxon>Urochloa</taxon>
    </lineage>
</organism>
<name>A0ABC8YP31_9POAL</name>
<dbReference type="GO" id="GO:0002229">
    <property type="term" value="P:defense response to oomycetes"/>
    <property type="evidence" value="ECO:0007669"/>
    <property type="project" value="UniProtKB-ARBA"/>
</dbReference>
<dbReference type="InterPro" id="IPR008271">
    <property type="entry name" value="Ser/Thr_kinase_AS"/>
</dbReference>
<protein>
    <recommendedName>
        <fullName evidence="18">Protein kinase domain-containing protein</fullName>
    </recommendedName>
</protein>
<evidence type="ECO:0000256" key="15">
    <source>
        <dbReference type="ARBA" id="ARBA00023170"/>
    </source>
</evidence>
<evidence type="ECO:0000256" key="2">
    <source>
        <dbReference type="ARBA" id="ARBA00008536"/>
    </source>
</evidence>
<dbReference type="SUPFAM" id="SSF49899">
    <property type="entry name" value="Concanavalin A-like lectins/glucanases"/>
    <property type="match status" value="1"/>
</dbReference>
<evidence type="ECO:0000313" key="19">
    <source>
        <dbReference type="EMBL" id="CAL4945816.1"/>
    </source>
</evidence>
<dbReference type="PROSITE" id="PS00107">
    <property type="entry name" value="PROTEIN_KINASE_ATP"/>
    <property type="match status" value="1"/>
</dbReference>
<dbReference type="GO" id="GO:0005524">
    <property type="term" value="F:ATP binding"/>
    <property type="evidence" value="ECO:0007669"/>
    <property type="project" value="UniProtKB-UniRule"/>
</dbReference>
<keyword evidence="8" id="KW-0732">Signal</keyword>
<evidence type="ECO:0000256" key="13">
    <source>
        <dbReference type="ARBA" id="ARBA00022989"/>
    </source>
</evidence>
<comment type="similarity">
    <text evidence="2">In the N-terminal section; belongs to the leguminous lectin family.</text>
</comment>